<dbReference type="Gene3D" id="3.30.1330.20">
    <property type="entry name" value="Tubulin/FtsZ, C-terminal domain"/>
    <property type="match status" value="1"/>
</dbReference>
<sequence>MGREIVSVSVGQAGNQIGTAFWENILQEHGLDYNGKYVGNDAQQLDKVSVYFNEAANQKYVPRSVQVDLEPGVVDLVRSGPLANLYRPDTFVYGQSGAGNNWAKGYYTEGGSTSASACPALQESLTGDTGAELVDPILDVLRMQVESADSFQGFQLLHSLGGGTGSGLGALLLSKIREEYPDRMLATFSVFPSPKVSETVVEPYNAILSTHILVENSDITCCIDNEALYQICVNDLKMKAPEYKDLNQLIAKVMTGFTSTLRFPGVLNSDLRKLAVNMVPFPRLHFFTAGYAPLVASTSRAYTASNVSELTAALFQRRSLLAAIDPALGKYLTVSVAFRGKLSMRDIENSVYEFQSKNSEHFVPWIPNGALTTLCTVPPIGQVASATLVANTTAISEVFKRSHVQFRQLFKRRAYTHWYTGEGMDEMEFTEAESNLADLCEEYDQYESAQLDEEYEDEAEEVAQEYAEDFAE</sequence>
<proteinExistence type="inferred from homology"/>
<dbReference type="GeneID" id="87808266"/>
<dbReference type="FunFam" id="3.30.1330.20:FF:000009">
    <property type="entry name" value="Tubulin beta chain"/>
    <property type="match status" value="1"/>
</dbReference>
<evidence type="ECO:0000256" key="13">
    <source>
        <dbReference type="RuleBase" id="RU000352"/>
    </source>
</evidence>
<dbReference type="PRINTS" id="PR01161">
    <property type="entry name" value="TUBULIN"/>
</dbReference>
<dbReference type="InterPro" id="IPR023123">
    <property type="entry name" value="Tubulin_C"/>
</dbReference>
<dbReference type="PANTHER" id="PTHR11588">
    <property type="entry name" value="TUBULIN"/>
    <property type="match status" value="1"/>
</dbReference>
<evidence type="ECO:0000256" key="6">
    <source>
        <dbReference type="ARBA" id="ARBA00022701"/>
    </source>
</evidence>
<keyword evidence="10 13" id="KW-0342">GTP-binding</keyword>
<dbReference type="InterPro" id="IPR008280">
    <property type="entry name" value="Tub_FtsZ_C"/>
</dbReference>
<dbReference type="Pfam" id="PF00091">
    <property type="entry name" value="Tubulin"/>
    <property type="match status" value="2"/>
</dbReference>
<dbReference type="GO" id="GO:0005200">
    <property type="term" value="F:structural constituent of cytoskeleton"/>
    <property type="evidence" value="ECO:0007669"/>
    <property type="project" value="InterPro"/>
</dbReference>
<dbReference type="EMBL" id="CP086716">
    <property type="protein sequence ID" value="WOO81513.1"/>
    <property type="molecule type" value="Genomic_DNA"/>
</dbReference>
<dbReference type="Gene3D" id="3.40.50.1440">
    <property type="entry name" value="Tubulin/FtsZ, GTPase domain"/>
    <property type="match status" value="1"/>
</dbReference>
<dbReference type="InterPro" id="IPR002453">
    <property type="entry name" value="Beta_tubulin"/>
</dbReference>
<accession>A0AAF0Y7A7</accession>
<gene>
    <name evidence="17" type="primary">TUB-B_1</name>
    <name evidence="17" type="ORF">LOC62_03G005035</name>
</gene>
<keyword evidence="8 13" id="KW-0547">Nucleotide-binding</keyword>
<evidence type="ECO:0000256" key="8">
    <source>
        <dbReference type="ARBA" id="ARBA00022741"/>
    </source>
</evidence>
<feature type="domain" description="Tubulin/FtsZ GTPase" evidence="15">
    <location>
        <begin position="48"/>
        <end position="265"/>
    </location>
</feature>
<dbReference type="Proteomes" id="UP000827549">
    <property type="component" value="Chromosome 3"/>
</dbReference>
<evidence type="ECO:0000256" key="4">
    <source>
        <dbReference type="ARBA" id="ARBA00011747"/>
    </source>
</evidence>
<evidence type="ECO:0000256" key="12">
    <source>
        <dbReference type="ARBA" id="ARBA00034296"/>
    </source>
</evidence>
<dbReference type="InterPro" id="IPR017975">
    <property type="entry name" value="Tubulin_CS"/>
</dbReference>
<evidence type="ECO:0000256" key="9">
    <source>
        <dbReference type="ARBA" id="ARBA00022842"/>
    </source>
</evidence>
<keyword evidence="11" id="KW-0206">Cytoskeleton</keyword>
<evidence type="ECO:0000256" key="5">
    <source>
        <dbReference type="ARBA" id="ARBA00022490"/>
    </source>
</evidence>
<evidence type="ECO:0000256" key="7">
    <source>
        <dbReference type="ARBA" id="ARBA00022723"/>
    </source>
</evidence>
<reference evidence="17" key="1">
    <citation type="submission" date="2023-10" db="EMBL/GenBank/DDBJ databases">
        <authorList>
            <person name="Noh H."/>
        </authorList>
    </citation>
    <scope>NUCLEOTIDE SEQUENCE</scope>
    <source>
        <strain evidence="17">DUCC4014</strain>
    </source>
</reference>
<dbReference type="SUPFAM" id="SSF52490">
    <property type="entry name" value="Tubulin nucleotide-binding domain-like"/>
    <property type="match status" value="1"/>
</dbReference>
<evidence type="ECO:0000313" key="17">
    <source>
        <dbReference type="EMBL" id="WOO81513.1"/>
    </source>
</evidence>
<dbReference type="GO" id="GO:0046872">
    <property type="term" value="F:metal ion binding"/>
    <property type="evidence" value="ECO:0007669"/>
    <property type="project" value="UniProtKB-KW"/>
</dbReference>
<evidence type="ECO:0000259" key="16">
    <source>
        <dbReference type="SMART" id="SM00865"/>
    </source>
</evidence>
<keyword evidence="6 13" id="KW-0493">Microtubule</keyword>
<dbReference type="PRINTS" id="PR01163">
    <property type="entry name" value="BETATUBULIN"/>
</dbReference>
<evidence type="ECO:0000313" key="18">
    <source>
        <dbReference type="Proteomes" id="UP000827549"/>
    </source>
</evidence>
<dbReference type="InterPro" id="IPR003008">
    <property type="entry name" value="Tubulin_FtsZ_GTPase"/>
</dbReference>
<dbReference type="AlphaFoldDB" id="A0AAF0Y7A7"/>
<evidence type="ECO:0000256" key="10">
    <source>
        <dbReference type="ARBA" id="ARBA00023134"/>
    </source>
</evidence>
<dbReference type="GO" id="GO:0007017">
    <property type="term" value="P:microtubule-based process"/>
    <property type="evidence" value="ECO:0007669"/>
    <property type="project" value="InterPro"/>
</dbReference>
<comment type="function">
    <text evidence="12 13">Tubulin is the major constituent of microtubules, a cylinder consisting of laterally associated linear protofilaments composed of alpha- and beta-tubulin heterodimers. Microtubules grow by the addition of GTP-tubulin dimers to the microtubule end, where a stabilizing cap forms. Below the cap, tubulin dimers are in GDP-bound state, owing to GTPase activity of alpha-tubulin.</text>
</comment>
<name>A0AAF0Y7A7_9TREE</name>
<feature type="domain" description="Tubulin/FtsZ 2-layer sandwich" evidence="16">
    <location>
        <begin position="267"/>
        <end position="404"/>
    </location>
</feature>
<dbReference type="FunFam" id="3.40.50.1440:FF:000006">
    <property type="entry name" value="Tubulin beta chain"/>
    <property type="match status" value="1"/>
</dbReference>
<dbReference type="InterPro" id="IPR036525">
    <property type="entry name" value="Tubulin/FtsZ_GTPase_sf"/>
</dbReference>
<dbReference type="InterPro" id="IPR018316">
    <property type="entry name" value="Tubulin/FtsZ_2-layer-sand-dom"/>
</dbReference>
<feature type="coiled-coil region" evidence="14">
    <location>
        <begin position="429"/>
        <end position="468"/>
    </location>
</feature>
<comment type="subunit">
    <text evidence="4 13">Dimer of alpha and beta chains. A typical microtubule is a hollow water-filled tube with an outer diameter of 25 nm and an inner diameter of 15 nM. Alpha-beta heterodimers associate head-to-tail to form protofilaments running lengthwise along the microtubule wall with the beta-tubulin subunit facing the microtubule plus end conferring a structural polarity. Microtubules usually have 13 protofilaments but different protofilament numbers can be found in some organisms and specialized cells.</text>
</comment>
<comment type="cofactor">
    <cofactor evidence="1">
        <name>Mg(2+)</name>
        <dbReference type="ChEBI" id="CHEBI:18420"/>
    </cofactor>
</comment>
<comment type="subcellular location">
    <subcellularLocation>
        <location evidence="2">Cytoplasm</location>
        <location evidence="2">Cytoskeleton</location>
    </subcellularLocation>
</comment>
<keyword evidence="9" id="KW-0460">Magnesium</keyword>
<dbReference type="GO" id="GO:0003924">
    <property type="term" value="F:GTPase activity"/>
    <property type="evidence" value="ECO:0007669"/>
    <property type="project" value="InterPro"/>
</dbReference>
<dbReference type="CDD" id="cd02187">
    <property type="entry name" value="beta_tubulin"/>
    <property type="match status" value="1"/>
</dbReference>
<dbReference type="Pfam" id="PF03953">
    <property type="entry name" value="Tubulin_C"/>
    <property type="match status" value="1"/>
</dbReference>
<dbReference type="GO" id="GO:0005525">
    <property type="term" value="F:GTP binding"/>
    <property type="evidence" value="ECO:0007669"/>
    <property type="project" value="UniProtKB-UniRule"/>
</dbReference>
<dbReference type="SMART" id="SM00865">
    <property type="entry name" value="Tubulin_C"/>
    <property type="match status" value="1"/>
</dbReference>
<evidence type="ECO:0000256" key="1">
    <source>
        <dbReference type="ARBA" id="ARBA00001946"/>
    </source>
</evidence>
<dbReference type="Gene3D" id="1.10.287.600">
    <property type="entry name" value="Helix hairpin bin"/>
    <property type="match status" value="1"/>
</dbReference>
<evidence type="ECO:0000256" key="11">
    <source>
        <dbReference type="ARBA" id="ARBA00023212"/>
    </source>
</evidence>
<evidence type="ECO:0000259" key="15">
    <source>
        <dbReference type="SMART" id="SM00864"/>
    </source>
</evidence>
<dbReference type="PROSITE" id="PS00227">
    <property type="entry name" value="TUBULIN"/>
    <property type="match status" value="1"/>
</dbReference>
<dbReference type="InterPro" id="IPR000217">
    <property type="entry name" value="Tubulin"/>
</dbReference>
<evidence type="ECO:0000256" key="14">
    <source>
        <dbReference type="SAM" id="Coils"/>
    </source>
</evidence>
<keyword evidence="5" id="KW-0963">Cytoplasm</keyword>
<protein>
    <recommendedName>
        <fullName evidence="13">Tubulin beta chain</fullName>
    </recommendedName>
</protein>
<evidence type="ECO:0000256" key="3">
    <source>
        <dbReference type="ARBA" id="ARBA00009636"/>
    </source>
</evidence>
<dbReference type="InterPro" id="IPR037103">
    <property type="entry name" value="Tubulin/FtsZ-like_C"/>
</dbReference>
<evidence type="ECO:0000256" key="2">
    <source>
        <dbReference type="ARBA" id="ARBA00004245"/>
    </source>
</evidence>
<keyword evidence="14" id="KW-0175">Coiled coil</keyword>
<keyword evidence="18" id="KW-1185">Reference proteome</keyword>
<dbReference type="SUPFAM" id="SSF55307">
    <property type="entry name" value="Tubulin C-terminal domain-like"/>
    <property type="match status" value="1"/>
</dbReference>
<comment type="similarity">
    <text evidence="3 13">Belongs to the tubulin family.</text>
</comment>
<dbReference type="RefSeq" id="XP_062627545.1">
    <property type="nucleotide sequence ID" value="XM_062771561.1"/>
</dbReference>
<keyword evidence="7" id="KW-0479">Metal-binding</keyword>
<dbReference type="GO" id="GO:0005874">
    <property type="term" value="C:microtubule"/>
    <property type="evidence" value="ECO:0007669"/>
    <property type="project" value="UniProtKB-KW"/>
</dbReference>
<dbReference type="SMART" id="SM00864">
    <property type="entry name" value="Tubulin"/>
    <property type="match status" value="1"/>
</dbReference>
<organism evidence="17 18">
    <name type="scientific">Vanrija pseudolonga</name>
    <dbReference type="NCBI Taxonomy" id="143232"/>
    <lineage>
        <taxon>Eukaryota</taxon>
        <taxon>Fungi</taxon>
        <taxon>Dikarya</taxon>
        <taxon>Basidiomycota</taxon>
        <taxon>Agaricomycotina</taxon>
        <taxon>Tremellomycetes</taxon>
        <taxon>Trichosporonales</taxon>
        <taxon>Trichosporonaceae</taxon>
        <taxon>Vanrija</taxon>
    </lineage>
</organism>